<dbReference type="Proteomes" id="UP000305836">
    <property type="component" value="Unassembled WGS sequence"/>
</dbReference>
<accession>A0A4U3M1U3</accession>
<sequence length="114" mass="12300">MALVVGGAWLGTTLPNTLQTLFAGERTLLLGFFSSVFLDPHWWNVVLPGAVIAVGLNLQSEADGIELVKAAYADAAQVPVRPPGTAQKLSEQPLAARPRLGLLDRVRQAWSNRR</sequence>
<dbReference type="AlphaFoldDB" id="A0A4U3M1U3"/>
<evidence type="ECO:0000313" key="2">
    <source>
        <dbReference type="Proteomes" id="UP000305836"/>
    </source>
</evidence>
<keyword evidence="2" id="KW-1185">Reference proteome</keyword>
<protein>
    <submittedName>
        <fullName evidence="1">Uncharacterized protein</fullName>
    </submittedName>
</protein>
<gene>
    <name evidence="1" type="ORF">FDA38_05665</name>
</gene>
<name>A0A4U3M1U3_9ACTN</name>
<proteinExistence type="predicted"/>
<comment type="caution">
    <text evidence="1">The sequence shown here is derived from an EMBL/GenBank/DDBJ whole genome shotgun (WGS) entry which is preliminary data.</text>
</comment>
<dbReference type="EMBL" id="SZPZ01000001">
    <property type="protein sequence ID" value="TKK82290.1"/>
    <property type="molecule type" value="Genomic_DNA"/>
</dbReference>
<reference evidence="1 2" key="1">
    <citation type="submission" date="2019-04" db="EMBL/GenBank/DDBJ databases">
        <title>Kribbella sp. NEAU-THZ 27 nov., a novel actinomycete isolated from soil.</title>
        <authorList>
            <person name="Duan L."/>
        </authorList>
    </citation>
    <scope>NUCLEOTIDE SEQUENCE [LARGE SCALE GENOMIC DNA]</scope>
    <source>
        <strain evidence="2">NEAU-THZ27</strain>
    </source>
</reference>
<evidence type="ECO:0000313" key="1">
    <source>
        <dbReference type="EMBL" id="TKK82290.1"/>
    </source>
</evidence>
<dbReference type="RefSeq" id="WP_137252985.1">
    <property type="nucleotide sequence ID" value="NZ_JBHSPQ010000001.1"/>
</dbReference>
<organism evidence="1 2">
    <name type="scientific">Kribbella jiaozuonensis</name>
    <dbReference type="NCBI Taxonomy" id="2575441"/>
    <lineage>
        <taxon>Bacteria</taxon>
        <taxon>Bacillati</taxon>
        <taxon>Actinomycetota</taxon>
        <taxon>Actinomycetes</taxon>
        <taxon>Propionibacteriales</taxon>
        <taxon>Kribbellaceae</taxon>
        <taxon>Kribbella</taxon>
    </lineage>
</organism>